<protein>
    <submittedName>
        <fullName evidence="3">SGNH/GDSL hydrolase family protein</fullName>
    </submittedName>
</protein>
<comment type="caution">
    <text evidence="3">The sequence shown here is derived from an EMBL/GenBank/DDBJ whole genome shotgun (WGS) entry which is preliminary data.</text>
</comment>
<keyword evidence="4" id="KW-1185">Reference proteome</keyword>
<dbReference type="InterPro" id="IPR013830">
    <property type="entry name" value="SGNH_hydro"/>
</dbReference>
<proteinExistence type="predicted"/>
<dbReference type="EMBL" id="JBHSJC010000001">
    <property type="protein sequence ID" value="MFC4827447.1"/>
    <property type="molecule type" value="Genomic_DNA"/>
</dbReference>
<dbReference type="CDD" id="cd00229">
    <property type="entry name" value="SGNH_hydrolase"/>
    <property type="match status" value="1"/>
</dbReference>
<dbReference type="Proteomes" id="UP001595960">
    <property type="component" value="Unassembled WGS sequence"/>
</dbReference>
<reference evidence="4" key="1">
    <citation type="journal article" date="2019" name="Int. J. Syst. Evol. Microbiol.">
        <title>The Global Catalogue of Microorganisms (GCM) 10K type strain sequencing project: providing services to taxonomists for standard genome sequencing and annotation.</title>
        <authorList>
            <consortium name="The Broad Institute Genomics Platform"/>
            <consortium name="The Broad Institute Genome Sequencing Center for Infectious Disease"/>
            <person name="Wu L."/>
            <person name="Ma J."/>
        </authorList>
    </citation>
    <scope>NUCLEOTIDE SEQUENCE [LARGE SCALE GENOMIC DNA]</scope>
    <source>
        <strain evidence="4">CGMCC 1.12192</strain>
    </source>
</reference>
<evidence type="ECO:0000313" key="4">
    <source>
        <dbReference type="Proteomes" id="UP001595960"/>
    </source>
</evidence>
<evidence type="ECO:0000256" key="1">
    <source>
        <dbReference type="SAM" id="MobiDB-lite"/>
    </source>
</evidence>
<evidence type="ECO:0000259" key="2">
    <source>
        <dbReference type="Pfam" id="PF13472"/>
    </source>
</evidence>
<dbReference type="PANTHER" id="PTHR30383">
    <property type="entry name" value="THIOESTERASE 1/PROTEASE 1/LYSOPHOSPHOLIPASE L1"/>
    <property type="match status" value="1"/>
</dbReference>
<sequence>MADERSAVESAMTTLVPLALLAGVALAARAAWRRFRSRITENSVILNETLPVHSKWWRDHAKVRGELLYVALGDSAAQGIGASRPDHSYVGLLARTIRDTTRRSVRVVNLSVSGATTALAVQDQLPKLAKYRPDVMTVSIGANDIAKWDQDGFERNLAAILDAVPPHALVADLPFFYFPHNERKVAVANEILRRLVAERGLRLVRLHRETRLRGFRRIFTHFANDWFHPNDHGYRVWADAFRPALVAQLVERFPPDAEPDAATAPGGPVETVLGAPVPSTADVAGRP</sequence>
<feature type="domain" description="SGNH hydrolase-type esterase" evidence="2">
    <location>
        <begin position="71"/>
        <end position="236"/>
    </location>
</feature>
<evidence type="ECO:0000313" key="3">
    <source>
        <dbReference type="EMBL" id="MFC4827447.1"/>
    </source>
</evidence>
<gene>
    <name evidence="3" type="ORF">ACFPER_01505</name>
</gene>
<feature type="region of interest" description="Disordered" evidence="1">
    <location>
        <begin position="256"/>
        <end position="287"/>
    </location>
</feature>
<dbReference type="InterPro" id="IPR051532">
    <property type="entry name" value="Ester_Hydrolysis_Enzymes"/>
</dbReference>
<keyword evidence="3" id="KW-0378">Hydrolase</keyword>
<dbReference type="GO" id="GO:0016787">
    <property type="term" value="F:hydrolase activity"/>
    <property type="evidence" value="ECO:0007669"/>
    <property type="project" value="UniProtKB-KW"/>
</dbReference>
<organism evidence="3 4">
    <name type="scientific">Agromyces aurantiacus</name>
    <dbReference type="NCBI Taxonomy" id="165814"/>
    <lineage>
        <taxon>Bacteria</taxon>
        <taxon>Bacillati</taxon>
        <taxon>Actinomycetota</taxon>
        <taxon>Actinomycetes</taxon>
        <taxon>Micrococcales</taxon>
        <taxon>Microbacteriaceae</taxon>
        <taxon>Agromyces</taxon>
    </lineage>
</organism>
<accession>A0ABV9R2J0</accession>
<dbReference type="InterPro" id="IPR036514">
    <property type="entry name" value="SGNH_hydro_sf"/>
</dbReference>
<dbReference type="Gene3D" id="3.40.50.1110">
    <property type="entry name" value="SGNH hydrolase"/>
    <property type="match status" value="1"/>
</dbReference>
<dbReference type="RefSeq" id="WP_239562831.1">
    <property type="nucleotide sequence ID" value="NZ_JAFBBW010000001.1"/>
</dbReference>
<dbReference type="SUPFAM" id="SSF52266">
    <property type="entry name" value="SGNH hydrolase"/>
    <property type="match status" value="1"/>
</dbReference>
<dbReference type="Pfam" id="PF13472">
    <property type="entry name" value="Lipase_GDSL_2"/>
    <property type="match status" value="1"/>
</dbReference>
<name>A0ABV9R2J0_9MICO</name>